<dbReference type="GO" id="GO:0003983">
    <property type="term" value="F:UTP:glucose-1-phosphate uridylyltransferase activity"/>
    <property type="evidence" value="ECO:0007669"/>
    <property type="project" value="UniProtKB-EC"/>
</dbReference>
<dbReference type="SUPFAM" id="SSF53448">
    <property type="entry name" value="Nucleotide-diphospho-sugar transferases"/>
    <property type="match status" value="1"/>
</dbReference>
<evidence type="ECO:0000256" key="3">
    <source>
        <dbReference type="ARBA" id="ARBA00022679"/>
    </source>
</evidence>
<proteinExistence type="inferred from homology"/>
<dbReference type="AlphaFoldDB" id="A0A0G0PK75"/>
<dbReference type="InterPro" id="IPR029044">
    <property type="entry name" value="Nucleotide-diphossugar_trans"/>
</dbReference>
<keyword evidence="4 7" id="KW-0548">Nucleotidyltransferase</keyword>
<comment type="caution">
    <text evidence="7">The sequence shown here is derived from an EMBL/GenBank/DDBJ whole genome shotgun (WGS) entry which is preliminary data.</text>
</comment>
<gene>
    <name evidence="7" type="ORF">UT11_C0020G0009</name>
</gene>
<keyword evidence="3 7" id="KW-0808">Transferase</keyword>
<protein>
    <recommendedName>
        <fullName evidence="2">UTP--glucose-1-phosphate uridylyltransferase</fullName>
        <ecNumber evidence="2">2.7.7.9</ecNumber>
    </recommendedName>
</protein>
<feature type="domain" description="Nucleotidyl transferase" evidence="6">
    <location>
        <begin position="5"/>
        <end position="272"/>
    </location>
</feature>
<dbReference type="CDD" id="cd02541">
    <property type="entry name" value="UGPase_prokaryotic"/>
    <property type="match status" value="1"/>
</dbReference>
<dbReference type="EMBL" id="LBVO01000020">
    <property type="protein sequence ID" value="KKQ89686.1"/>
    <property type="molecule type" value="Genomic_DNA"/>
</dbReference>
<dbReference type="Pfam" id="PF00483">
    <property type="entry name" value="NTP_transferase"/>
    <property type="match status" value="1"/>
</dbReference>
<dbReference type="InterPro" id="IPR005835">
    <property type="entry name" value="NTP_transferase_dom"/>
</dbReference>
<sequence>MKIKKAVIPVAGYATRFLPFAKSVPKQMLPIIDTPVIQIIVEQLVKAGVEVIILVTGAEKRAIEDYFDYNFELEYALEKKGKMAEKDQIRDISDMARFIYVRQREVLGNGHAVLQAKEAVGDDPFVVAWGDDFIISEPPRYDQLIEAFSKTGGYSIAEVVEKDKDDDYTKLGYAKLSKEVDKKTGMFRLEGVIEKPGTREKSPSNLANFGGFVFTPDIFEYFERQQPGLGGEIYVSETVNTFCQERPVYVYENKSARCYDCGNKNTYLEAIVDFALKREDTRDRFLAYLKESVIKSNNNEK</sequence>
<evidence type="ECO:0000256" key="2">
    <source>
        <dbReference type="ARBA" id="ARBA00012415"/>
    </source>
</evidence>
<organism evidence="7 8">
    <name type="scientific">Berkelbacteria bacterium GW2011_GWA2_38_9</name>
    <dbReference type="NCBI Taxonomy" id="1618334"/>
    <lineage>
        <taxon>Bacteria</taxon>
        <taxon>Candidatus Berkelbacteria</taxon>
    </lineage>
</organism>
<name>A0A0G0PK75_9BACT</name>
<evidence type="ECO:0000313" key="8">
    <source>
        <dbReference type="Proteomes" id="UP000033934"/>
    </source>
</evidence>
<reference evidence="7 8" key="1">
    <citation type="journal article" date="2015" name="Nature">
        <title>rRNA introns, odd ribosomes, and small enigmatic genomes across a large radiation of phyla.</title>
        <authorList>
            <person name="Brown C.T."/>
            <person name="Hug L.A."/>
            <person name="Thomas B.C."/>
            <person name="Sharon I."/>
            <person name="Castelle C.J."/>
            <person name="Singh A."/>
            <person name="Wilkins M.J."/>
            <person name="Williams K.H."/>
            <person name="Banfield J.F."/>
        </authorList>
    </citation>
    <scope>NUCLEOTIDE SEQUENCE [LARGE SCALE GENOMIC DNA]</scope>
</reference>
<dbReference type="Proteomes" id="UP000033934">
    <property type="component" value="Unassembled WGS sequence"/>
</dbReference>
<dbReference type="PANTHER" id="PTHR43197">
    <property type="entry name" value="UTP--GLUCOSE-1-PHOSPHATE URIDYLYLTRANSFERASE"/>
    <property type="match status" value="1"/>
</dbReference>
<comment type="catalytic activity">
    <reaction evidence="5">
        <text>alpha-D-glucose 1-phosphate + UTP + H(+) = UDP-alpha-D-glucose + diphosphate</text>
        <dbReference type="Rhea" id="RHEA:19889"/>
        <dbReference type="ChEBI" id="CHEBI:15378"/>
        <dbReference type="ChEBI" id="CHEBI:33019"/>
        <dbReference type="ChEBI" id="CHEBI:46398"/>
        <dbReference type="ChEBI" id="CHEBI:58601"/>
        <dbReference type="ChEBI" id="CHEBI:58885"/>
        <dbReference type="EC" id="2.7.7.9"/>
    </reaction>
</comment>
<accession>A0A0G0PK75</accession>
<dbReference type="GO" id="GO:0006011">
    <property type="term" value="P:UDP-alpha-D-glucose metabolic process"/>
    <property type="evidence" value="ECO:0007669"/>
    <property type="project" value="InterPro"/>
</dbReference>
<evidence type="ECO:0000313" key="7">
    <source>
        <dbReference type="EMBL" id="KKQ89686.1"/>
    </source>
</evidence>
<dbReference type="PANTHER" id="PTHR43197:SF1">
    <property type="entry name" value="UTP--GLUCOSE-1-PHOSPHATE URIDYLYLTRANSFERASE"/>
    <property type="match status" value="1"/>
</dbReference>
<dbReference type="Gene3D" id="3.90.550.10">
    <property type="entry name" value="Spore Coat Polysaccharide Biosynthesis Protein SpsA, Chain A"/>
    <property type="match status" value="1"/>
</dbReference>
<dbReference type="EC" id="2.7.7.9" evidence="2"/>
<evidence type="ECO:0000256" key="5">
    <source>
        <dbReference type="ARBA" id="ARBA00048128"/>
    </source>
</evidence>
<dbReference type="PATRIC" id="fig|1618334.3.peg.347"/>
<evidence type="ECO:0000259" key="6">
    <source>
        <dbReference type="Pfam" id="PF00483"/>
    </source>
</evidence>
<evidence type="ECO:0000256" key="1">
    <source>
        <dbReference type="ARBA" id="ARBA00006890"/>
    </source>
</evidence>
<comment type="similarity">
    <text evidence="1">Belongs to the UDPGP type 2 family.</text>
</comment>
<dbReference type="InterPro" id="IPR005771">
    <property type="entry name" value="GalU_uridylyltTrfase_bac/arc"/>
</dbReference>
<evidence type="ECO:0000256" key="4">
    <source>
        <dbReference type="ARBA" id="ARBA00022695"/>
    </source>
</evidence>